<dbReference type="EMBL" id="BAABHV010000005">
    <property type="protein sequence ID" value="GAA5048933.1"/>
    <property type="molecule type" value="Genomic_DNA"/>
</dbReference>
<proteinExistence type="predicted"/>
<evidence type="ECO:0000313" key="2">
    <source>
        <dbReference type="Proteomes" id="UP001500518"/>
    </source>
</evidence>
<evidence type="ECO:0000313" key="1">
    <source>
        <dbReference type="EMBL" id="GAA5048933.1"/>
    </source>
</evidence>
<name>A0ABP9K0S6_9SPHN</name>
<comment type="caution">
    <text evidence="1">The sequence shown here is derived from an EMBL/GenBank/DDBJ whole genome shotgun (WGS) entry which is preliminary data.</text>
</comment>
<evidence type="ECO:0008006" key="3">
    <source>
        <dbReference type="Google" id="ProtNLM"/>
    </source>
</evidence>
<reference evidence="2" key="1">
    <citation type="journal article" date="2019" name="Int. J. Syst. Evol. Microbiol.">
        <title>The Global Catalogue of Microorganisms (GCM) 10K type strain sequencing project: providing services to taxonomists for standard genome sequencing and annotation.</title>
        <authorList>
            <consortium name="The Broad Institute Genomics Platform"/>
            <consortium name="The Broad Institute Genome Sequencing Center for Infectious Disease"/>
            <person name="Wu L."/>
            <person name="Ma J."/>
        </authorList>
    </citation>
    <scope>NUCLEOTIDE SEQUENCE [LARGE SCALE GENOMIC DNA]</scope>
    <source>
        <strain evidence="2">JCM 18014</strain>
    </source>
</reference>
<protein>
    <recommendedName>
        <fullName evidence="3">Apea-like HEPN domain-containing protein</fullName>
    </recommendedName>
</protein>
<keyword evidence="2" id="KW-1185">Reference proteome</keyword>
<accession>A0ABP9K0S6</accession>
<sequence length="194" mass="22058">MVSFSNFQRLDPVARDVAIELLANAQGQPPSFMAFMYRWMAFNGWMSAVTLKDTDREMIDAFVAAPRLIDAFDQLMAGDPNFRQMVTEFTALWPVLNVRSVRAKLGYDAFRQHDRAALLALCAAANVKQQPSGWVAEGRPSWEQLLRTIYQVRCNLFHGEKSPQSLRDRDLVLASDHILAHFIAATGCFDWHDH</sequence>
<gene>
    <name evidence="1" type="ORF">GCM10023208_06670</name>
</gene>
<dbReference type="Proteomes" id="UP001500518">
    <property type="component" value="Unassembled WGS sequence"/>
</dbReference>
<dbReference type="RefSeq" id="WP_048885070.1">
    <property type="nucleotide sequence ID" value="NZ_BAABHV010000005.1"/>
</dbReference>
<organism evidence="1 2">
    <name type="scientific">Erythrobacter westpacificensis</name>
    <dbReference type="NCBI Taxonomy" id="1055231"/>
    <lineage>
        <taxon>Bacteria</taxon>
        <taxon>Pseudomonadati</taxon>
        <taxon>Pseudomonadota</taxon>
        <taxon>Alphaproteobacteria</taxon>
        <taxon>Sphingomonadales</taxon>
        <taxon>Erythrobacteraceae</taxon>
        <taxon>Erythrobacter/Porphyrobacter group</taxon>
        <taxon>Erythrobacter</taxon>
    </lineage>
</organism>